<organism evidence="2 3">
    <name type="scientific">Orbilia brochopaga</name>
    <dbReference type="NCBI Taxonomy" id="3140254"/>
    <lineage>
        <taxon>Eukaryota</taxon>
        <taxon>Fungi</taxon>
        <taxon>Dikarya</taxon>
        <taxon>Ascomycota</taxon>
        <taxon>Pezizomycotina</taxon>
        <taxon>Orbiliomycetes</taxon>
        <taxon>Orbiliales</taxon>
        <taxon>Orbiliaceae</taxon>
        <taxon>Orbilia</taxon>
    </lineage>
</organism>
<evidence type="ECO:0000313" key="2">
    <source>
        <dbReference type="EMBL" id="KAK6336371.1"/>
    </source>
</evidence>
<name>A0AAV9U8I8_9PEZI</name>
<dbReference type="Proteomes" id="UP001375240">
    <property type="component" value="Unassembled WGS sequence"/>
</dbReference>
<feature type="compositionally biased region" description="Low complexity" evidence="1">
    <location>
        <begin position="448"/>
        <end position="464"/>
    </location>
</feature>
<reference evidence="2 3" key="1">
    <citation type="submission" date="2019-10" db="EMBL/GenBank/DDBJ databases">
        <authorList>
            <person name="Palmer J.M."/>
        </authorList>
    </citation>
    <scope>NUCLEOTIDE SEQUENCE [LARGE SCALE GENOMIC DNA]</scope>
    <source>
        <strain evidence="2 3">TWF696</strain>
    </source>
</reference>
<evidence type="ECO:0008006" key="4">
    <source>
        <dbReference type="Google" id="ProtNLM"/>
    </source>
</evidence>
<feature type="region of interest" description="Disordered" evidence="1">
    <location>
        <begin position="308"/>
        <end position="343"/>
    </location>
</feature>
<accession>A0AAV9U8I8</accession>
<dbReference type="EMBL" id="JAVHNQ010000011">
    <property type="protein sequence ID" value="KAK6336371.1"/>
    <property type="molecule type" value="Genomic_DNA"/>
</dbReference>
<feature type="compositionally biased region" description="Acidic residues" evidence="1">
    <location>
        <begin position="314"/>
        <end position="343"/>
    </location>
</feature>
<comment type="caution">
    <text evidence="2">The sequence shown here is derived from an EMBL/GenBank/DDBJ whole genome shotgun (WGS) entry which is preliminary data.</text>
</comment>
<sequence>MASNEPPKKPSSSKGVRGFIKKLPGTSKKNDPQTPQDVKSEPLAGVSNIHVFPPPSAPLPNPPAVTVPVLQTDGPRGPLRRFADPSSRRSQNHRARIAARQFPPRRPRSEFWGPGLFQCQEHVELVKKISEILDLHGEENLWQPQDPMQMRKVVNIIAEKFMFHTSVEMEDGKEKDTMMVVAAAVFMRLGCRLPSQLKQYTDKLSQKPLPETIDLSARSIQQITQALEIYRPGNFYIFETALLDMFPLLASSQNWERDLWGRDLDEVIAAANGSFSCSYRAVQGVDSMSRAAASLSCIKQTIGTGVDAYSYGDSDGDDDYDDDEEDDDDYDDTDDDDDEYTDEYDEFEGDYDFYCERKKDTDVVKDKQEEKKQDDKRAKTKNSTNLSPAQVSTAVVEPSELVRRPSTKNGETAPMALERIASGGSGSSRKPSLRDATRGRQLGNRASGNTPATTTANQGGTTNTSGRGLMRGFKGLFNGGKKKENST</sequence>
<keyword evidence="3" id="KW-1185">Reference proteome</keyword>
<feature type="region of interest" description="Disordered" evidence="1">
    <location>
        <begin position="1"/>
        <end position="95"/>
    </location>
</feature>
<feature type="compositionally biased region" description="Pro residues" evidence="1">
    <location>
        <begin position="52"/>
        <end position="65"/>
    </location>
</feature>
<proteinExistence type="predicted"/>
<protein>
    <recommendedName>
        <fullName evidence="4">Cyclin N-terminal domain-containing protein</fullName>
    </recommendedName>
</protein>
<feature type="compositionally biased region" description="Basic and acidic residues" evidence="1">
    <location>
        <begin position="362"/>
        <end position="377"/>
    </location>
</feature>
<feature type="region of interest" description="Disordered" evidence="1">
    <location>
        <begin position="362"/>
        <end position="487"/>
    </location>
</feature>
<dbReference type="AlphaFoldDB" id="A0AAV9U8I8"/>
<evidence type="ECO:0000313" key="3">
    <source>
        <dbReference type="Proteomes" id="UP001375240"/>
    </source>
</evidence>
<evidence type="ECO:0000256" key="1">
    <source>
        <dbReference type="SAM" id="MobiDB-lite"/>
    </source>
</evidence>
<gene>
    <name evidence="2" type="ORF">TWF696_001932</name>
</gene>
<feature type="compositionally biased region" description="Polar residues" evidence="1">
    <location>
        <begin position="381"/>
        <end position="393"/>
    </location>
</feature>